<evidence type="ECO:0000313" key="3">
    <source>
        <dbReference type="EMBL" id="ROH79241.1"/>
    </source>
</evidence>
<dbReference type="EMBL" id="RJUJ01000010">
    <property type="protein sequence ID" value="ROH79241.1"/>
    <property type="molecule type" value="Genomic_DNA"/>
</dbReference>
<sequence>MKEIIIRSSISIFLLGLSYAASLAVTAFSMPQLLVVGFIISQCLNECVSYSKINNKDKQISRLKQRLSFHHTSLENISDSENIPKEEKVAIKSVKQDIFETITYDFSEKEGGKESEDKKPKSAQAAKNSFGRKNQIRYKKQFIPK</sequence>
<accession>A0A3N0UA28</accession>
<feature type="compositionally biased region" description="Basic and acidic residues" evidence="1">
    <location>
        <begin position="108"/>
        <end position="120"/>
    </location>
</feature>
<keyword evidence="2" id="KW-0472">Membrane</keyword>
<feature type="compositionally biased region" description="Basic residues" evidence="1">
    <location>
        <begin position="134"/>
        <end position="145"/>
    </location>
</feature>
<evidence type="ECO:0000313" key="4">
    <source>
        <dbReference type="Proteomes" id="UP000274511"/>
    </source>
</evidence>
<name>A0A3N0UA28_9GAMM</name>
<reference evidence="3 4" key="1">
    <citation type="submission" date="2018-10" db="EMBL/GenBank/DDBJ databases">
        <title>New species genome.</title>
        <authorList>
            <person name="Li Y."/>
        </authorList>
    </citation>
    <scope>NUCLEOTIDE SEQUENCE [LARGE SCALE GENOMIC DNA]</scope>
    <source>
        <strain evidence="3 4">L6_4B</strain>
    </source>
</reference>
<comment type="caution">
    <text evidence="3">The sequence shown here is derived from an EMBL/GenBank/DDBJ whole genome shotgun (WGS) entry which is preliminary data.</text>
</comment>
<keyword evidence="2" id="KW-1133">Transmembrane helix</keyword>
<dbReference type="Proteomes" id="UP000274511">
    <property type="component" value="Unassembled WGS sequence"/>
</dbReference>
<proteinExistence type="predicted"/>
<protein>
    <submittedName>
        <fullName evidence="3">Uncharacterized protein</fullName>
    </submittedName>
</protein>
<evidence type="ECO:0000256" key="1">
    <source>
        <dbReference type="SAM" id="MobiDB-lite"/>
    </source>
</evidence>
<gene>
    <name evidence="3" type="ORF">EC392_11505</name>
</gene>
<dbReference type="AlphaFoldDB" id="A0A3N0UA28"/>
<evidence type="ECO:0000256" key="2">
    <source>
        <dbReference type="SAM" id="Phobius"/>
    </source>
</evidence>
<keyword evidence="2" id="KW-0812">Transmembrane</keyword>
<feature type="region of interest" description="Disordered" evidence="1">
    <location>
        <begin position="108"/>
        <end position="145"/>
    </location>
</feature>
<organism evidence="3 4">
    <name type="scientific">Lonsdalea populi</name>
    <dbReference type="NCBI Taxonomy" id="1172565"/>
    <lineage>
        <taxon>Bacteria</taxon>
        <taxon>Pseudomonadati</taxon>
        <taxon>Pseudomonadota</taxon>
        <taxon>Gammaproteobacteria</taxon>
        <taxon>Enterobacterales</taxon>
        <taxon>Pectobacteriaceae</taxon>
        <taxon>Lonsdalea</taxon>
    </lineage>
</organism>
<dbReference type="RefSeq" id="WP_123235867.1">
    <property type="nucleotide sequence ID" value="NZ_RJUI01000010.1"/>
</dbReference>
<feature type="transmembrane region" description="Helical" evidence="2">
    <location>
        <begin position="12"/>
        <end position="40"/>
    </location>
</feature>